<comment type="caution">
    <text evidence="1">The sequence shown here is derived from an EMBL/GenBank/DDBJ whole genome shotgun (WGS) entry which is preliminary data.</text>
</comment>
<keyword evidence="2" id="KW-1185">Reference proteome</keyword>
<dbReference type="EMBL" id="QNUF01000001">
    <property type="protein sequence ID" value="REC78975.1"/>
    <property type="molecule type" value="Genomic_DNA"/>
</dbReference>
<name>A0ABX9IRG3_9FLAO</name>
<sequence length="107" mass="12304">MIKIFIPHEDDSDPAMRFEGLARYAFDCAPYGDPDGYAHQSTYNFYFVPEVSEKGVKIIHKILDSLIVKSNPEKSKEFQTVKNSLSEKMKQMTSIHLIDYLITIIKS</sequence>
<reference evidence="1 2" key="1">
    <citation type="journal article" date="2010" name="Syst. Appl. Microbiol.">
        <title>Four new species of Chryseobacterium from the rhizosphere of coastal sand dune plants, Chryseobacterium elymi sp. nov., Chryseobacterium hagamense sp. nov., Chryseobacterium lathyri sp. nov. and Chryseobacterium rhizosphaerae sp. nov.</title>
        <authorList>
            <person name="Cho S.H."/>
            <person name="Lee K.S."/>
            <person name="Shin D.S."/>
            <person name="Han J.H."/>
            <person name="Park K.S."/>
            <person name="Lee C.H."/>
            <person name="Park K.H."/>
            <person name="Kim S.B."/>
        </authorList>
    </citation>
    <scope>NUCLEOTIDE SEQUENCE [LARGE SCALE GENOMIC DNA]</scope>
    <source>
        <strain evidence="1 2">KCTC 22548</strain>
    </source>
</reference>
<protein>
    <submittedName>
        <fullName evidence="1">Uncharacterized protein</fullName>
    </submittedName>
</protein>
<accession>A0ABX9IRG3</accession>
<proteinExistence type="predicted"/>
<dbReference type="RefSeq" id="WP_115916521.1">
    <property type="nucleotide sequence ID" value="NZ_BJYH01000019.1"/>
</dbReference>
<dbReference type="Proteomes" id="UP000256491">
    <property type="component" value="Unassembled WGS sequence"/>
</dbReference>
<evidence type="ECO:0000313" key="2">
    <source>
        <dbReference type="Proteomes" id="UP000256491"/>
    </source>
</evidence>
<organism evidence="1 2">
    <name type="scientific">Chryseobacterium rhizosphaerae</name>
    <dbReference type="NCBI Taxonomy" id="395937"/>
    <lineage>
        <taxon>Bacteria</taxon>
        <taxon>Pseudomonadati</taxon>
        <taxon>Bacteroidota</taxon>
        <taxon>Flavobacteriia</taxon>
        <taxon>Flavobacteriales</taxon>
        <taxon>Weeksellaceae</taxon>
        <taxon>Chryseobacterium group</taxon>
        <taxon>Chryseobacterium</taxon>
    </lineage>
</organism>
<evidence type="ECO:0000313" key="1">
    <source>
        <dbReference type="EMBL" id="REC78975.1"/>
    </source>
</evidence>
<gene>
    <name evidence="1" type="ORF">DRF57_01485</name>
</gene>